<dbReference type="NCBIfam" id="NF003802">
    <property type="entry name" value="PRK05388.1"/>
    <property type="match status" value="1"/>
</dbReference>
<dbReference type="HOGENOM" id="CLU_027172_1_0_0"/>
<evidence type="ECO:0000256" key="10">
    <source>
        <dbReference type="HAMAP-Rule" id="MF_01106"/>
    </source>
</evidence>
<dbReference type="InterPro" id="IPR042195">
    <property type="entry name" value="ArgJ_beta_C"/>
</dbReference>
<keyword evidence="10" id="KW-0511">Multifunctional enzyme</keyword>
<dbReference type="GO" id="GO:0006526">
    <property type="term" value="P:L-arginine biosynthetic process"/>
    <property type="evidence" value="ECO:0007669"/>
    <property type="project" value="UniProtKB-UniRule"/>
</dbReference>
<evidence type="ECO:0000256" key="7">
    <source>
        <dbReference type="ARBA" id="ARBA00022679"/>
    </source>
</evidence>
<dbReference type="PANTHER" id="PTHR23100:SF0">
    <property type="entry name" value="ARGININE BIOSYNTHESIS BIFUNCTIONAL PROTEIN ARGJ, MITOCHONDRIAL"/>
    <property type="match status" value="1"/>
</dbReference>
<dbReference type="GO" id="GO:0005737">
    <property type="term" value="C:cytoplasm"/>
    <property type="evidence" value="ECO:0007669"/>
    <property type="project" value="UniProtKB-SubCell"/>
</dbReference>
<keyword evidence="7 10" id="KW-0808">Transferase</keyword>
<dbReference type="PANTHER" id="PTHR23100">
    <property type="entry name" value="ARGININE BIOSYNTHESIS BIFUNCTIONAL PROTEIN ARGJ"/>
    <property type="match status" value="1"/>
</dbReference>
<keyword evidence="12" id="KW-1185">Reference proteome</keyword>
<dbReference type="Gene3D" id="3.10.20.340">
    <property type="entry name" value="ArgJ beta chain, C-terminal domain"/>
    <property type="match status" value="1"/>
</dbReference>
<comment type="catalytic activity">
    <reaction evidence="10">
        <text>N(2)-acetyl-L-ornithine + L-glutamate = N-acetyl-L-glutamate + L-ornithine</text>
        <dbReference type="Rhea" id="RHEA:15349"/>
        <dbReference type="ChEBI" id="CHEBI:29985"/>
        <dbReference type="ChEBI" id="CHEBI:44337"/>
        <dbReference type="ChEBI" id="CHEBI:46911"/>
        <dbReference type="ChEBI" id="CHEBI:57805"/>
        <dbReference type="EC" id="2.3.1.35"/>
    </reaction>
</comment>
<evidence type="ECO:0000256" key="9">
    <source>
        <dbReference type="ARBA" id="ARBA00023315"/>
    </source>
</evidence>
<evidence type="ECO:0000256" key="2">
    <source>
        <dbReference type="ARBA" id="ARBA00006774"/>
    </source>
</evidence>
<accession>L0A2P4</accession>
<feature type="chain" id="PRO_5023434197" description="Arginine biosynthesis bifunctional protein ArgJ beta chain" evidence="10">
    <location>
        <begin position="177"/>
        <end position="382"/>
    </location>
</feature>
<comment type="pathway">
    <text evidence="10">Amino-acid biosynthesis; L-arginine biosynthesis; N(2)-acetyl-L-ornithine from L-glutamate: step 1/4.</text>
</comment>
<dbReference type="AlphaFoldDB" id="L0A2P4"/>
<dbReference type="GO" id="GO:0006592">
    <property type="term" value="P:ornithine biosynthetic process"/>
    <property type="evidence" value="ECO:0007669"/>
    <property type="project" value="TreeGrafter"/>
</dbReference>
<dbReference type="CDD" id="cd02152">
    <property type="entry name" value="OAT"/>
    <property type="match status" value="1"/>
</dbReference>
<dbReference type="PATRIC" id="fig|937777.3.peg.2694"/>
<dbReference type="FunFam" id="3.60.70.12:FF:000001">
    <property type="entry name" value="Arginine biosynthesis bifunctional protein ArgJ, chloroplastic"/>
    <property type="match status" value="1"/>
</dbReference>
<evidence type="ECO:0000256" key="1">
    <source>
        <dbReference type="ARBA" id="ARBA00004496"/>
    </source>
</evidence>
<dbReference type="InterPro" id="IPR016117">
    <property type="entry name" value="ArgJ-like_dom_sf"/>
</dbReference>
<keyword evidence="6 10" id="KW-0028">Amino-acid biosynthesis</keyword>
<dbReference type="Pfam" id="PF01960">
    <property type="entry name" value="ArgJ"/>
    <property type="match status" value="1"/>
</dbReference>
<feature type="chain" id="PRO_5023434196" description="Arginine biosynthesis bifunctional protein ArgJ alpha chain" evidence="10">
    <location>
        <begin position="1"/>
        <end position="176"/>
    </location>
</feature>
<dbReference type="SUPFAM" id="SSF56266">
    <property type="entry name" value="DmpA/ArgJ-like"/>
    <property type="match status" value="1"/>
</dbReference>
<dbReference type="EMBL" id="CP003382">
    <property type="protein sequence ID" value="AFZ68148.1"/>
    <property type="molecule type" value="Genomic_DNA"/>
</dbReference>
<protein>
    <recommendedName>
        <fullName evidence="10">Arginine biosynthesis bifunctional protein ArgJ</fullName>
    </recommendedName>
    <domain>
        <recommendedName>
            <fullName evidence="10">Glutamate N-acetyltransferase</fullName>
            <ecNumber evidence="10">2.3.1.35</ecNumber>
        </recommendedName>
        <alternativeName>
            <fullName evidence="10">Ornithine acetyltransferase</fullName>
            <shortName evidence="10">OATase</shortName>
        </alternativeName>
        <alternativeName>
            <fullName evidence="10">Ornithine transacetylase</fullName>
        </alternativeName>
    </domain>
    <domain>
        <recommendedName>
            <fullName evidence="10">Amino-acid acetyltransferase</fullName>
            <ecNumber evidence="10">2.3.1.1</ecNumber>
        </recommendedName>
        <alternativeName>
            <fullName evidence="10">N-acetylglutamate synthase</fullName>
            <shortName evidence="10">AGSase</shortName>
        </alternativeName>
    </domain>
    <component>
        <recommendedName>
            <fullName evidence="10">Arginine biosynthesis bifunctional protein ArgJ alpha chain</fullName>
        </recommendedName>
    </component>
    <component>
        <recommendedName>
            <fullName evidence="10">Arginine biosynthesis bifunctional protein ArgJ beta chain</fullName>
        </recommendedName>
    </component>
</protein>
<keyword evidence="8 10" id="KW-0068">Autocatalytic cleavage</keyword>
<dbReference type="Gene3D" id="3.60.70.12">
    <property type="entry name" value="L-amino peptidase D-ALA esterase/amidase"/>
    <property type="match status" value="1"/>
</dbReference>
<feature type="binding site" evidence="10">
    <location>
        <position position="177"/>
    </location>
    <ligand>
        <name>substrate</name>
    </ligand>
</feature>
<dbReference type="GO" id="GO:0004042">
    <property type="term" value="F:L-glutamate N-acetyltransferase activity"/>
    <property type="evidence" value="ECO:0007669"/>
    <property type="project" value="UniProtKB-UniRule"/>
</dbReference>
<dbReference type="UniPathway" id="UPA00068">
    <property type="reaction ID" value="UER00106"/>
</dbReference>
<dbReference type="eggNOG" id="COG1364">
    <property type="taxonomic scope" value="Bacteria"/>
</dbReference>
<feature type="site" description="Involved in the stabilization of negative charge on the oxyanion by the formation of the oxyanion hole" evidence="10">
    <location>
        <position position="108"/>
    </location>
</feature>
<dbReference type="OrthoDB" id="9804242at2"/>
<dbReference type="HAMAP" id="MF_01106">
    <property type="entry name" value="ArgJ"/>
    <property type="match status" value="1"/>
</dbReference>
<feature type="binding site" evidence="10">
    <location>
        <position position="256"/>
    </location>
    <ligand>
        <name>substrate</name>
    </ligand>
</feature>
<comment type="similarity">
    <text evidence="2 10">Belongs to the ArgJ family.</text>
</comment>
<feature type="binding site" evidence="10">
    <location>
        <position position="382"/>
    </location>
    <ligand>
        <name>substrate</name>
    </ligand>
</feature>
<comment type="function">
    <text evidence="10">Catalyzes two activities which are involved in the cyclic version of arginine biosynthesis: the synthesis of N-acetylglutamate from glutamate and acetyl-CoA as the acetyl donor, and of ornithine by transacetylation between N(2)-acetylornithine and glutamate.</text>
</comment>
<dbReference type="InterPro" id="IPR002813">
    <property type="entry name" value="Arg_biosynth_ArgJ"/>
</dbReference>
<evidence type="ECO:0000313" key="12">
    <source>
        <dbReference type="Proteomes" id="UP000010467"/>
    </source>
</evidence>
<comment type="catalytic activity">
    <reaction evidence="10">
        <text>L-glutamate + acetyl-CoA = N-acetyl-L-glutamate + CoA + H(+)</text>
        <dbReference type="Rhea" id="RHEA:24292"/>
        <dbReference type="ChEBI" id="CHEBI:15378"/>
        <dbReference type="ChEBI" id="CHEBI:29985"/>
        <dbReference type="ChEBI" id="CHEBI:44337"/>
        <dbReference type="ChEBI" id="CHEBI:57287"/>
        <dbReference type="ChEBI" id="CHEBI:57288"/>
        <dbReference type="EC" id="2.3.1.1"/>
    </reaction>
</comment>
<comment type="subcellular location">
    <subcellularLocation>
        <location evidence="1 10">Cytoplasm</location>
    </subcellularLocation>
</comment>
<dbReference type="Proteomes" id="UP000010467">
    <property type="component" value="Chromosome"/>
</dbReference>
<evidence type="ECO:0000256" key="4">
    <source>
        <dbReference type="ARBA" id="ARBA00022490"/>
    </source>
</evidence>
<name>L0A2P4_DEIPD</name>
<feature type="active site" description="Nucleophile" evidence="10">
    <location>
        <position position="177"/>
    </location>
</feature>
<feature type="site" description="Involved in the stabilization of negative charge on the oxyanion by the formation of the oxyanion hole" evidence="10">
    <location>
        <position position="107"/>
    </location>
</feature>
<feature type="binding site" evidence="10">
    <location>
        <position position="143"/>
    </location>
    <ligand>
        <name>substrate</name>
    </ligand>
</feature>
<reference evidence="12" key="1">
    <citation type="submission" date="2012-03" db="EMBL/GenBank/DDBJ databases">
        <title>Complete sequence of chromosome of Deinococcus peraridilitoris DSM 19664.</title>
        <authorList>
            <person name="Lucas S."/>
            <person name="Copeland A."/>
            <person name="Lapidus A."/>
            <person name="Glavina del Rio T."/>
            <person name="Dalin E."/>
            <person name="Tice H."/>
            <person name="Bruce D."/>
            <person name="Goodwin L."/>
            <person name="Pitluck S."/>
            <person name="Peters L."/>
            <person name="Mikhailova N."/>
            <person name="Lu M."/>
            <person name="Kyrpides N."/>
            <person name="Mavromatis K."/>
            <person name="Ivanova N."/>
            <person name="Brettin T."/>
            <person name="Detter J.C."/>
            <person name="Han C."/>
            <person name="Larimer F."/>
            <person name="Land M."/>
            <person name="Hauser L."/>
            <person name="Markowitz V."/>
            <person name="Cheng J.-F."/>
            <person name="Hugenholtz P."/>
            <person name="Woyke T."/>
            <person name="Wu D."/>
            <person name="Pukall R."/>
            <person name="Steenblock K."/>
            <person name="Brambilla E."/>
            <person name="Klenk H.-P."/>
            <person name="Eisen J.A."/>
        </authorList>
    </citation>
    <scope>NUCLEOTIDE SEQUENCE [LARGE SCALE GENOMIC DNA]</scope>
    <source>
        <strain evidence="12">DSM 19664 / LMG 22246 / CIP 109416 / KR-200</strain>
    </source>
</reference>
<dbReference type="RefSeq" id="WP_015236450.1">
    <property type="nucleotide sequence ID" value="NC_019793.1"/>
</dbReference>
<evidence type="ECO:0000256" key="8">
    <source>
        <dbReference type="ARBA" id="ARBA00022813"/>
    </source>
</evidence>
<organism evidence="11 12">
    <name type="scientific">Deinococcus peraridilitoris (strain DSM 19664 / LMG 22246 / CIP 109416 / KR-200)</name>
    <dbReference type="NCBI Taxonomy" id="937777"/>
    <lineage>
        <taxon>Bacteria</taxon>
        <taxon>Thermotogati</taxon>
        <taxon>Deinococcota</taxon>
        <taxon>Deinococci</taxon>
        <taxon>Deinococcales</taxon>
        <taxon>Deinococcaceae</taxon>
        <taxon>Deinococcus</taxon>
    </lineage>
</organism>
<dbReference type="GO" id="GO:0004358">
    <property type="term" value="F:L-glutamate N-acetyltransferase activity, acting on acetyl-L-ornithine as donor"/>
    <property type="evidence" value="ECO:0007669"/>
    <property type="project" value="UniProtKB-UniRule"/>
</dbReference>
<keyword evidence="4 10" id="KW-0963">Cytoplasm</keyword>
<comment type="subunit">
    <text evidence="3 10">Heterotetramer of two alpha and two beta chains.</text>
</comment>
<dbReference type="EC" id="2.3.1.1" evidence="10"/>
<feature type="site" description="Cleavage; by autolysis" evidence="10">
    <location>
        <begin position="176"/>
        <end position="177"/>
    </location>
</feature>
<evidence type="ECO:0000256" key="6">
    <source>
        <dbReference type="ARBA" id="ARBA00022605"/>
    </source>
</evidence>
<dbReference type="KEGG" id="dpd:Deipe_2683"/>
<dbReference type="NCBIfam" id="TIGR00120">
    <property type="entry name" value="ArgJ"/>
    <property type="match status" value="1"/>
</dbReference>
<feature type="binding site" evidence="10">
    <location>
        <position position="377"/>
    </location>
    <ligand>
        <name>substrate</name>
    </ligand>
</feature>
<evidence type="ECO:0000313" key="11">
    <source>
        <dbReference type="EMBL" id="AFZ68148.1"/>
    </source>
</evidence>
<feature type="binding site" evidence="10">
    <location>
        <position position="166"/>
    </location>
    <ligand>
        <name>substrate</name>
    </ligand>
</feature>
<sequence length="382" mass="39716">MNLPQGFQTASLAAGIKPSGKTDLTAVVSDSPCAWAFAGTLSTAAAASVARNRDLYASGEAVRALLVNAGNANAATGDGGAQDNEEMAGLLAGLLGLAPQAVLTASTGVIGHRLPMPRVRLGVEALRGTFEEALTAHAQAIMTTDLVPKTAERTLSTGQRLVGVAKGSGMIHPNMATMFAFVYSDAEIDQELLRSRFGAIVDRTFNAVTVDGDTSTNDMAVVLANGAAGRADTREFLVALEEVMRDLARQIARDGEGASKLLTVRVTGAATETEALVAARTCAVSPLLKSAVHGNDPNWGRTIMALGRSGATLNLPQLRVSVQGTPVFAGQPLNYDAAQVSQTMRSEEVVFDIDLGVGSAHGEAWGCDLSAEYVRINAEYTT</sequence>
<gene>
    <name evidence="10" type="primary">argJ</name>
    <name evidence="11" type="ordered locus">Deipe_2683</name>
</gene>
<dbReference type="STRING" id="937777.Deipe_2683"/>
<keyword evidence="5 10" id="KW-0055">Arginine biosynthesis</keyword>
<dbReference type="EC" id="2.3.1.35" evidence="10"/>
<keyword evidence="9 10" id="KW-0012">Acyltransferase</keyword>
<dbReference type="FunFam" id="3.10.20.340:FF:000003">
    <property type="entry name" value="Arginine biosynthesis bifunctional protein ArgJ"/>
    <property type="match status" value="1"/>
</dbReference>
<evidence type="ECO:0000256" key="3">
    <source>
        <dbReference type="ARBA" id="ARBA00011475"/>
    </source>
</evidence>
<evidence type="ECO:0000256" key="5">
    <source>
        <dbReference type="ARBA" id="ARBA00022571"/>
    </source>
</evidence>
<proteinExistence type="inferred from homology"/>
<comment type="pathway">
    <text evidence="10">Amino-acid biosynthesis; L-arginine biosynthesis; L-ornithine and N-acetyl-L-glutamate from L-glutamate and N(2)-acetyl-L-ornithine (cyclic): step 1/1.</text>
</comment>